<organism evidence="3 4">
    <name type="scientific">Adhaeribacter soli</name>
    <dbReference type="NCBI Taxonomy" id="2607655"/>
    <lineage>
        <taxon>Bacteria</taxon>
        <taxon>Pseudomonadati</taxon>
        <taxon>Bacteroidota</taxon>
        <taxon>Cytophagia</taxon>
        <taxon>Cytophagales</taxon>
        <taxon>Hymenobacteraceae</taxon>
        <taxon>Adhaeribacter</taxon>
    </lineage>
</organism>
<evidence type="ECO:0000259" key="2">
    <source>
        <dbReference type="Pfam" id="PF18962"/>
    </source>
</evidence>
<keyword evidence="1" id="KW-0732">Signal</keyword>
<dbReference type="AlphaFoldDB" id="A0A5N1IJ33"/>
<proteinExistence type="predicted"/>
<feature type="domain" description="Secretion system C-terminal sorting" evidence="2">
    <location>
        <begin position="481"/>
        <end position="558"/>
    </location>
</feature>
<dbReference type="EMBL" id="VTWT01000012">
    <property type="protein sequence ID" value="KAA9325418.1"/>
    <property type="molecule type" value="Genomic_DNA"/>
</dbReference>
<evidence type="ECO:0000256" key="1">
    <source>
        <dbReference type="SAM" id="SignalP"/>
    </source>
</evidence>
<keyword evidence="4" id="KW-1185">Reference proteome</keyword>
<dbReference type="RefSeq" id="WP_150905535.1">
    <property type="nucleotide sequence ID" value="NZ_VTWT01000012.1"/>
</dbReference>
<sequence>MKKAVNRVCFLLLLVLNVSLPFICVASCSKPVTIYSAKDGDFTTASTWVGGIVPSSCDNVVIRHKVRLNQGFTIGNNQNIAGALTIDPNSSLTDANNTLSITLNSVVTNNGTLQIAGLNFWGNNAAFRNYGTATLTNAIAANSLSQIYNYGSLTLNNNLDQNGNTFINYEGAVATVKGELKLQNGGIEAVLQNYGVITVERQVTVNQGAISNEPMGEMNMLGSMVVNSGSGKNKVSNKGAMSVGQDFKTNPVSYVYNSGRMTIKRDLDNRSAFVNDIGTVEVMRDFYQGNQQGAKFENNDGGLVDIYNNFWNDGLITGNGGMYVIKGVSTITANGKFAGNIDICDQSRTSGNIDNLSSQSSIGKEVTFCSASRFMSPLPVKLLSFTGSTSNGNVILKWQTAQEENSRVFLVEQSLNGVDFVAIGSVDAAGNSNVVRNYKFEARAAAGLAYYRLKMVDLDASFEYSGIIAVKQQNETTAVKIYPQPAQAGQELSVELPHVVATTLNVEIVTLQGRLLQSRQLDTPSTRLQVKLPTLTPGVYFLQISGAGQYLVRSKILVN</sequence>
<evidence type="ECO:0000313" key="3">
    <source>
        <dbReference type="EMBL" id="KAA9325418.1"/>
    </source>
</evidence>
<comment type="caution">
    <text evidence="3">The sequence shown here is derived from an EMBL/GenBank/DDBJ whole genome shotgun (WGS) entry which is preliminary data.</text>
</comment>
<reference evidence="3 4" key="1">
    <citation type="submission" date="2019-09" db="EMBL/GenBank/DDBJ databases">
        <title>Genome sequence of Adhaeribacter sp. M2.</title>
        <authorList>
            <person name="Srinivasan S."/>
        </authorList>
    </citation>
    <scope>NUCLEOTIDE SEQUENCE [LARGE SCALE GENOMIC DNA]</scope>
    <source>
        <strain evidence="3 4">M2</strain>
    </source>
</reference>
<name>A0A5N1IJ33_9BACT</name>
<dbReference type="InterPro" id="IPR026444">
    <property type="entry name" value="Secre_tail"/>
</dbReference>
<feature type="chain" id="PRO_5024973650" evidence="1">
    <location>
        <begin position="27"/>
        <end position="559"/>
    </location>
</feature>
<evidence type="ECO:0000313" key="4">
    <source>
        <dbReference type="Proteomes" id="UP000326570"/>
    </source>
</evidence>
<gene>
    <name evidence="3" type="ORF">F0P94_17680</name>
</gene>
<dbReference type="Pfam" id="PF18962">
    <property type="entry name" value="Por_Secre_tail"/>
    <property type="match status" value="1"/>
</dbReference>
<dbReference type="Proteomes" id="UP000326570">
    <property type="component" value="Unassembled WGS sequence"/>
</dbReference>
<feature type="signal peptide" evidence="1">
    <location>
        <begin position="1"/>
        <end position="26"/>
    </location>
</feature>
<dbReference type="NCBIfam" id="TIGR04183">
    <property type="entry name" value="Por_Secre_tail"/>
    <property type="match status" value="1"/>
</dbReference>
<accession>A0A5N1IJ33</accession>
<protein>
    <submittedName>
        <fullName evidence="3">T9SS type A sorting domain-containing protein</fullName>
    </submittedName>
</protein>